<name>A0A9P8MQC1_9HYPO</name>
<reference evidence="2" key="1">
    <citation type="submission" date="2021-09" db="EMBL/GenBank/DDBJ databases">
        <title>A high-quality genome of the endoparasitic fungus Hirsutella rhossiliensis with a comparison of Hirsutella genomes reveals transposable elements contributing to genome size variation.</title>
        <authorList>
            <person name="Lin R."/>
            <person name="Jiao Y."/>
            <person name="Sun X."/>
            <person name="Ling J."/>
            <person name="Xie B."/>
            <person name="Cheng X."/>
        </authorList>
    </citation>
    <scope>NUCLEOTIDE SEQUENCE</scope>
    <source>
        <strain evidence="2">HR02</strain>
    </source>
</reference>
<evidence type="ECO:0000313" key="3">
    <source>
        <dbReference type="Proteomes" id="UP000824596"/>
    </source>
</evidence>
<feature type="transmembrane region" description="Helical" evidence="1">
    <location>
        <begin position="193"/>
        <end position="215"/>
    </location>
</feature>
<protein>
    <submittedName>
        <fullName evidence="2">Uncharacterized protein</fullName>
    </submittedName>
</protein>
<accession>A0A9P8MQC1</accession>
<feature type="transmembrane region" description="Helical" evidence="1">
    <location>
        <begin position="326"/>
        <end position="343"/>
    </location>
</feature>
<dbReference type="GeneID" id="68358403"/>
<sequence length="427" mass="47383">MAESSLFAAFGAVLGYIGSEVATKRCLEQLLWPQRHYSNFTLGSFLMLAFFMPMGGPLFKPALEALDTIFSHGLFRGSSQGHMLGTVFFPQLSWSYTMHEHGDQSQSRTGNIRNCLWVRTLAYINIPRLHCCSQSASSDDLEKGRVCHDLASPPVRARTAFSHLTLARPTTKEMSSLDIPFVKEDPGRPGPRVFLAICAAETSAILCAVGVSVAFRSPWCVLWLAPLILRLTSALFALHREPLISTSSSTGDDPARDFEIHCPQAEGSFMIITGPPALVLQFVRHYGHPIRSRTREAFQYFAIVVFACQFPFGLFCSVVWMPIKVQYVWVSYQLYVVLAAHVVRYSSLGRSTTTEAKLTQCLGQATAALFGHKRGSSNTIKASVVATYHDRYSLGRAAADQLLRRHELRQDQAINTPEALSIDDLNQ</sequence>
<feature type="transmembrane region" description="Helical" evidence="1">
    <location>
        <begin position="300"/>
        <end position="320"/>
    </location>
</feature>
<keyword evidence="1" id="KW-0472">Membrane</keyword>
<dbReference type="EMBL" id="JAIZPD010000012">
    <property type="protein sequence ID" value="KAH0959492.1"/>
    <property type="molecule type" value="Genomic_DNA"/>
</dbReference>
<comment type="caution">
    <text evidence="2">The sequence shown here is derived from an EMBL/GenBank/DDBJ whole genome shotgun (WGS) entry which is preliminary data.</text>
</comment>
<dbReference type="OrthoDB" id="5295335at2759"/>
<organism evidence="2 3">
    <name type="scientific">Hirsutella rhossiliensis</name>
    <dbReference type="NCBI Taxonomy" id="111463"/>
    <lineage>
        <taxon>Eukaryota</taxon>
        <taxon>Fungi</taxon>
        <taxon>Dikarya</taxon>
        <taxon>Ascomycota</taxon>
        <taxon>Pezizomycotina</taxon>
        <taxon>Sordariomycetes</taxon>
        <taxon>Hypocreomycetidae</taxon>
        <taxon>Hypocreales</taxon>
        <taxon>Ophiocordycipitaceae</taxon>
        <taxon>Hirsutella</taxon>
    </lineage>
</organism>
<keyword evidence="1" id="KW-1133">Transmembrane helix</keyword>
<proteinExistence type="predicted"/>
<keyword evidence="1" id="KW-0812">Transmembrane</keyword>
<dbReference type="Proteomes" id="UP000824596">
    <property type="component" value="Unassembled WGS sequence"/>
</dbReference>
<keyword evidence="3" id="KW-1185">Reference proteome</keyword>
<evidence type="ECO:0000313" key="2">
    <source>
        <dbReference type="EMBL" id="KAH0959492.1"/>
    </source>
</evidence>
<gene>
    <name evidence="2" type="ORF">HRG_09274</name>
</gene>
<dbReference type="RefSeq" id="XP_044717005.1">
    <property type="nucleotide sequence ID" value="XM_044867745.1"/>
</dbReference>
<evidence type="ECO:0000256" key="1">
    <source>
        <dbReference type="SAM" id="Phobius"/>
    </source>
</evidence>
<dbReference type="AlphaFoldDB" id="A0A9P8MQC1"/>